<comment type="PTM">
    <text evidence="11">Cleaved by autocatalysis into a large and a small subunit.</text>
</comment>
<comment type="catalytic activity">
    <reaction evidence="8 11">
        <text>an N-terminal (5-L-glutamyl)-[peptide] + an alpha-amino acid = 5-L-glutamyl amino acid + an N-terminal L-alpha-aminoacyl-[peptide]</text>
        <dbReference type="Rhea" id="RHEA:23904"/>
        <dbReference type="Rhea" id="RHEA-COMP:9780"/>
        <dbReference type="Rhea" id="RHEA-COMP:9795"/>
        <dbReference type="ChEBI" id="CHEBI:77644"/>
        <dbReference type="ChEBI" id="CHEBI:78597"/>
        <dbReference type="ChEBI" id="CHEBI:78599"/>
        <dbReference type="ChEBI" id="CHEBI:78608"/>
        <dbReference type="EC" id="2.3.2.2"/>
    </reaction>
</comment>
<dbReference type="SUPFAM" id="SSF56235">
    <property type="entry name" value="N-terminal nucleophile aminohydrolases (Ntn hydrolases)"/>
    <property type="match status" value="1"/>
</dbReference>
<keyword evidence="11" id="KW-0317">Glutathione biosynthesis</keyword>
<keyword evidence="14" id="KW-1185">Reference proteome</keyword>
<dbReference type="NCBIfam" id="TIGR00066">
    <property type="entry name" value="g_glut_trans"/>
    <property type="match status" value="1"/>
</dbReference>
<evidence type="ECO:0000256" key="8">
    <source>
        <dbReference type="ARBA" id="ARBA00047417"/>
    </source>
</evidence>
<dbReference type="Gene3D" id="1.10.246.130">
    <property type="match status" value="1"/>
</dbReference>
<evidence type="ECO:0000256" key="10">
    <source>
        <dbReference type="PIRSR" id="PIRSR600101-2"/>
    </source>
</evidence>
<dbReference type="PROSITE" id="PS51257">
    <property type="entry name" value="PROKAR_LIPOPROTEIN"/>
    <property type="match status" value="1"/>
</dbReference>
<comment type="subunit">
    <text evidence="11">This enzyme consists of two polypeptide chains, which are synthesized in precursor form from a single polypeptide.</text>
</comment>
<dbReference type="EC" id="2.3.2.2" evidence="11"/>
<dbReference type="Gene3D" id="3.60.20.40">
    <property type="match status" value="1"/>
</dbReference>
<dbReference type="eggNOG" id="COG0405">
    <property type="taxonomic scope" value="Bacteria"/>
</dbReference>
<evidence type="ECO:0000256" key="2">
    <source>
        <dbReference type="ARBA" id="ARBA00001089"/>
    </source>
</evidence>
<dbReference type="PRINTS" id="PR01210">
    <property type="entry name" value="GGTRANSPTASE"/>
</dbReference>
<sequence length="574" mass="63313">MRPVKILQISLYILLVSSILSCNQPGTFTRQIGLQSERQIGPMADSAMVVSAHPLASEVGVAIMKKGGNAVDAAIAVQFALAVVFPEAGNIGGGGFFVIRESNANYHTLDFREKAPMNASRDMYLDESGEAMEMKSQRGALAAGVPGAVDGMLKAYEKFGSLPWGVLIDPSIKLAEEGFLLTEDEAQKFNNTKNTFREYSSIDPIQFTGKEWKEGDRLIQRELAGTLKRIKEHKRDGFYSGPVAEYIIEEMQRGGGIISQKDLDSYESVWRVPLVGKYKDYKIITMGPPSSGGIIILQMLALLEKYDLDINPEKYDQYLHLKTELERRVYADRAAYMGDADFYDVPVKQLLSQDYLKNRFLDYNPDRATPSSAIMEGIMQAESEETTHFSIVDPKGNAVSATTTINGFMGSYVVVDGAGFILNNEMDDFSIKPGFPNMYGLLGGEANKIEPGKRMLSAMTPTILEKNGALYMVVGTPGGSTIPTSVFQTIVNVIEFNLSMQEAVSSRRFHSQWKPDHIFYERGSLDENLKNKMESKGHKFQERGPIGRVDAILITPNGLEGGADPRGMDTAVGF</sequence>
<dbReference type="AlphaFoldDB" id="A0A074KVQ2"/>
<dbReference type="PANTHER" id="PTHR43199">
    <property type="entry name" value="GLUTATHIONE HYDROLASE"/>
    <property type="match status" value="1"/>
</dbReference>
<feature type="signal peptide" evidence="12">
    <location>
        <begin position="1"/>
        <end position="22"/>
    </location>
</feature>
<accession>A0A074KVQ2</accession>
<keyword evidence="5 11" id="KW-0378">Hydrolase</keyword>
<proteinExistence type="inferred from homology"/>
<dbReference type="GO" id="GO:0006751">
    <property type="term" value="P:glutathione catabolic process"/>
    <property type="evidence" value="ECO:0007669"/>
    <property type="project" value="UniProtKB-UniRule"/>
</dbReference>
<dbReference type="GO" id="GO:0103068">
    <property type="term" value="F:leukotriene C4 gamma-glutamyl transferase activity"/>
    <property type="evidence" value="ECO:0007669"/>
    <property type="project" value="UniProtKB-EC"/>
</dbReference>
<keyword evidence="6 11" id="KW-0865">Zymogen</keyword>
<evidence type="ECO:0000256" key="11">
    <source>
        <dbReference type="RuleBase" id="RU368036"/>
    </source>
</evidence>
<evidence type="ECO:0000256" key="4">
    <source>
        <dbReference type="ARBA" id="ARBA00022679"/>
    </source>
</evidence>
<evidence type="ECO:0000256" key="7">
    <source>
        <dbReference type="ARBA" id="ARBA00023315"/>
    </source>
</evidence>
<evidence type="ECO:0000256" key="1">
    <source>
        <dbReference type="ARBA" id="ARBA00001049"/>
    </source>
</evidence>
<feature type="binding site" evidence="10">
    <location>
        <position position="112"/>
    </location>
    <ligand>
        <name>L-glutamate</name>
        <dbReference type="ChEBI" id="CHEBI:29985"/>
    </ligand>
</feature>
<evidence type="ECO:0000256" key="9">
    <source>
        <dbReference type="PIRSR" id="PIRSR600101-1"/>
    </source>
</evidence>
<evidence type="ECO:0000313" key="13">
    <source>
        <dbReference type="EMBL" id="KEO74056.1"/>
    </source>
</evidence>
<reference evidence="13 14" key="1">
    <citation type="submission" date="2014-04" db="EMBL/GenBank/DDBJ databases">
        <title>Characterization and application of a salt tolerant electro-active bacterium.</title>
        <authorList>
            <person name="Yang L."/>
            <person name="Wei S."/>
            <person name="Tay Q.X.M."/>
        </authorList>
    </citation>
    <scope>NUCLEOTIDE SEQUENCE [LARGE SCALE GENOMIC DNA]</scope>
    <source>
        <strain evidence="13 14">LY1</strain>
    </source>
</reference>
<comment type="similarity">
    <text evidence="3 11">Belongs to the gamma-glutamyltransferase family.</text>
</comment>
<dbReference type="InterPro" id="IPR000101">
    <property type="entry name" value="GGT_peptidase"/>
</dbReference>
<feature type="binding site" evidence="10">
    <location>
        <begin position="404"/>
        <end position="406"/>
    </location>
    <ligand>
        <name>L-glutamate</name>
        <dbReference type="ChEBI" id="CHEBI:29985"/>
    </ligand>
</feature>
<evidence type="ECO:0000256" key="3">
    <source>
        <dbReference type="ARBA" id="ARBA00009381"/>
    </source>
</evidence>
<evidence type="ECO:0000256" key="5">
    <source>
        <dbReference type="ARBA" id="ARBA00022801"/>
    </source>
</evidence>
<dbReference type="PANTHER" id="PTHR43199:SF1">
    <property type="entry name" value="GLUTATHIONE HYDROLASE PROENZYME"/>
    <property type="match status" value="1"/>
</dbReference>
<evidence type="ECO:0000256" key="6">
    <source>
        <dbReference type="ARBA" id="ARBA00023145"/>
    </source>
</evidence>
<comment type="catalytic activity">
    <reaction evidence="1 11">
        <text>an S-substituted glutathione + H2O = an S-substituted L-cysteinylglycine + L-glutamate</text>
        <dbReference type="Rhea" id="RHEA:59468"/>
        <dbReference type="ChEBI" id="CHEBI:15377"/>
        <dbReference type="ChEBI" id="CHEBI:29985"/>
        <dbReference type="ChEBI" id="CHEBI:90779"/>
        <dbReference type="ChEBI" id="CHEBI:143103"/>
        <dbReference type="EC" id="3.4.19.13"/>
    </reaction>
</comment>
<comment type="pathway">
    <text evidence="11">Sulfur metabolism; glutathione metabolism.</text>
</comment>
<keyword evidence="4 11" id="KW-0808">Transferase</keyword>
<organism evidence="13 14">
    <name type="scientific">Anditalea andensis</name>
    <dbReference type="NCBI Taxonomy" id="1048983"/>
    <lineage>
        <taxon>Bacteria</taxon>
        <taxon>Pseudomonadati</taxon>
        <taxon>Bacteroidota</taxon>
        <taxon>Cytophagia</taxon>
        <taxon>Cytophagales</taxon>
        <taxon>Cytophagaceae</taxon>
        <taxon>Anditalea</taxon>
    </lineage>
</organism>
<name>A0A074KVQ2_9BACT</name>
<feature type="chain" id="PRO_5001695451" description="Glutathione hydrolase proenzyme" evidence="12">
    <location>
        <begin position="23"/>
        <end position="574"/>
    </location>
</feature>
<dbReference type="STRING" id="1048983.EL17_07880"/>
<dbReference type="GO" id="GO:0036374">
    <property type="term" value="F:glutathione hydrolase activity"/>
    <property type="evidence" value="ECO:0007669"/>
    <property type="project" value="UniProtKB-UniRule"/>
</dbReference>
<dbReference type="Proteomes" id="UP000027821">
    <property type="component" value="Unassembled WGS sequence"/>
</dbReference>
<keyword evidence="12" id="KW-0732">Signal</keyword>
<dbReference type="OrthoDB" id="9781342at2"/>
<protein>
    <recommendedName>
        <fullName evidence="11">Glutathione hydrolase proenzyme</fullName>
        <ecNumber evidence="11">2.3.2.2</ecNumber>
        <ecNumber evidence="11">3.4.19.13</ecNumber>
    </recommendedName>
    <component>
        <recommendedName>
            <fullName evidence="11">Glutathione hydrolase large chain</fullName>
        </recommendedName>
    </component>
    <component>
        <recommendedName>
            <fullName evidence="11">Glutathione hydrolase small chain</fullName>
        </recommendedName>
    </component>
</protein>
<evidence type="ECO:0000256" key="12">
    <source>
        <dbReference type="SAM" id="SignalP"/>
    </source>
</evidence>
<dbReference type="InterPro" id="IPR029055">
    <property type="entry name" value="Ntn_hydrolases_N"/>
</dbReference>
<dbReference type="Pfam" id="PF01019">
    <property type="entry name" value="G_glu_transpept"/>
    <property type="match status" value="1"/>
</dbReference>
<dbReference type="EC" id="3.4.19.13" evidence="11"/>
<dbReference type="EMBL" id="JMIH01000016">
    <property type="protein sequence ID" value="KEO74056.1"/>
    <property type="molecule type" value="Genomic_DNA"/>
</dbReference>
<dbReference type="InterPro" id="IPR043137">
    <property type="entry name" value="GGT_ssub_C"/>
</dbReference>
<dbReference type="InterPro" id="IPR043138">
    <property type="entry name" value="GGT_lsub"/>
</dbReference>
<feature type="binding site" evidence="10">
    <location>
        <position position="428"/>
    </location>
    <ligand>
        <name>L-glutamate</name>
        <dbReference type="ChEBI" id="CHEBI:29985"/>
    </ligand>
</feature>
<keyword evidence="7 11" id="KW-0012">Acyltransferase</keyword>
<gene>
    <name evidence="13" type="ORF">EL17_07880</name>
</gene>
<dbReference type="InterPro" id="IPR051792">
    <property type="entry name" value="GGT_bact"/>
</dbReference>
<comment type="caution">
    <text evidence="13">The sequence shown here is derived from an EMBL/GenBank/DDBJ whole genome shotgun (WGS) entry which is preliminary data.</text>
</comment>
<evidence type="ECO:0000313" key="14">
    <source>
        <dbReference type="Proteomes" id="UP000027821"/>
    </source>
</evidence>
<dbReference type="UniPathway" id="UPA00204"/>
<feature type="binding site" evidence="10">
    <location>
        <position position="479"/>
    </location>
    <ligand>
        <name>L-glutamate</name>
        <dbReference type="ChEBI" id="CHEBI:29985"/>
    </ligand>
</feature>
<dbReference type="GO" id="GO:0006750">
    <property type="term" value="P:glutathione biosynthetic process"/>
    <property type="evidence" value="ECO:0007669"/>
    <property type="project" value="UniProtKB-KW"/>
</dbReference>
<comment type="catalytic activity">
    <reaction evidence="2 11">
        <text>glutathione + H2O = L-cysteinylglycine + L-glutamate</text>
        <dbReference type="Rhea" id="RHEA:28807"/>
        <dbReference type="ChEBI" id="CHEBI:15377"/>
        <dbReference type="ChEBI" id="CHEBI:29985"/>
        <dbReference type="ChEBI" id="CHEBI:57925"/>
        <dbReference type="ChEBI" id="CHEBI:61694"/>
        <dbReference type="EC" id="3.4.19.13"/>
    </reaction>
</comment>
<feature type="active site" description="Nucleophile" evidence="9">
    <location>
        <position position="386"/>
    </location>
</feature>